<dbReference type="CDD" id="cd01948">
    <property type="entry name" value="EAL"/>
    <property type="match status" value="1"/>
</dbReference>
<dbReference type="Gene3D" id="3.30.70.270">
    <property type="match status" value="1"/>
</dbReference>
<dbReference type="PANTHER" id="PTHR44757">
    <property type="entry name" value="DIGUANYLATE CYCLASE DGCP"/>
    <property type="match status" value="1"/>
</dbReference>
<dbReference type="InterPro" id="IPR043128">
    <property type="entry name" value="Rev_trsase/Diguanyl_cyclase"/>
</dbReference>
<evidence type="ECO:0000259" key="1">
    <source>
        <dbReference type="PROSITE" id="PS50113"/>
    </source>
</evidence>
<dbReference type="InterPro" id="IPR035919">
    <property type="entry name" value="EAL_sf"/>
</dbReference>
<dbReference type="SUPFAM" id="SSF55785">
    <property type="entry name" value="PYP-like sensor domain (PAS domain)"/>
    <property type="match status" value="1"/>
</dbReference>
<dbReference type="PROSITE" id="PS50887">
    <property type="entry name" value="GGDEF"/>
    <property type="match status" value="1"/>
</dbReference>
<dbReference type="InterPro" id="IPR035965">
    <property type="entry name" value="PAS-like_dom_sf"/>
</dbReference>
<reference evidence="4" key="1">
    <citation type="submission" date="2021-11" db="EMBL/GenBank/DDBJ databases">
        <authorList>
            <person name="Qingchun L."/>
            <person name="Dong Z."/>
            <person name="Zongwei Q."/>
            <person name="Jia Z."/>
            <person name="Duotao L."/>
        </authorList>
    </citation>
    <scope>NUCLEOTIDE SEQUENCE</scope>
    <source>
        <strain evidence="4">WLY-B-L2</strain>
    </source>
</reference>
<dbReference type="PROSITE" id="PS50113">
    <property type="entry name" value="PAC"/>
    <property type="match status" value="1"/>
</dbReference>
<dbReference type="InterPro" id="IPR000700">
    <property type="entry name" value="PAS-assoc_C"/>
</dbReference>
<dbReference type="Gene3D" id="3.30.450.20">
    <property type="entry name" value="PAS domain"/>
    <property type="match status" value="1"/>
</dbReference>
<dbReference type="SMART" id="SM00052">
    <property type="entry name" value="EAL"/>
    <property type="match status" value="1"/>
</dbReference>
<feature type="domain" description="GGDEF" evidence="3">
    <location>
        <begin position="164"/>
        <end position="297"/>
    </location>
</feature>
<dbReference type="Pfam" id="PF00990">
    <property type="entry name" value="GGDEF"/>
    <property type="match status" value="1"/>
</dbReference>
<dbReference type="Pfam" id="PF00563">
    <property type="entry name" value="EAL"/>
    <property type="match status" value="1"/>
</dbReference>
<dbReference type="PANTHER" id="PTHR44757:SF2">
    <property type="entry name" value="BIOFILM ARCHITECTURE MAINTENANCE PROTEIN MBAA"/>
    <property type="match status" value="1"/>
</dbReference>
<dbReference type="InterPro" id="IPR052155">
    <property type="entry name" value="Biofilm_reg_signaling"/>
</dbReference>
<feature type="domain" description="EAL" evidence="2">
    <location>
        <begin position="306"/>
        <end position="559"/>
    </location>
</feature>
<sequence length="564" mass="64492">MCIHSKGNEQIYLRALKRADIALWEWNIENSTFFLSSNYSHIIENSKNNFKDLFDFIQKTAADADTASAKNDLIFFLNGNASTYKSEFRVSTNAEEIKFILIRGKASRDIQGKISLISGSIEDVTEKKTLERHIDHLAYYDSLTDLPNRLLFVNDLKAALDNSQKGALMFMDIDDFKLVNDTFGHDYGDLLLIIFCQLIISCIKCLGKLYRISGDEFIILTNEFNSSDELLKLCGNIFNYLKKPFEVKGDKIYITISMGITIFPKDASDIDELYKYADLALYQSKINGKNTFTFFQRQILNSYRRKIDIEQELKSAVKNNEFYVLYQPQVDTVKNQVVGFEALLRWQNAKLGSVPADEFIPIAEMTGNIVEIGEWVLDSVCKTINKMKAKNHDLKKISINVSPIQLKKYNFANRFISIYEKYGISPSLLEIEITEGTLIDLFSYKIETINTLLKRGVKISIDDFGTGYSSLNYLTTLPISTIKIDKSFINNIYNKKNKSIIKCMIDLSKSLNYEIIAEGVETKEQLNLLSEIGCSIIQGYYFSRPLTMDKAEKILIKKRNFGGI</sequence>
<dbReference type="Gene3D" id="3.20.20.450">
    <property type="entry name" value="EAL domain"/>
    <property type="match status" value="1"/>
</dbReference>
<dbReference type="SUPFAM" id="SSF55073">
    <property type="entry name" value="Nucleotide cyclase"/>
    <property type="match status" value="1"/>
</dbReference>
<name>A0ABS8N457_9CLOT</name>
<keyword evidence="5" id="KW-1185">Reference proteome</keyword>
<feature type="domain" description="PAC" evidence="1">
    <location>
        <begin position="84"/>
        <end position="136"/>
    </location>
</feature>
<dbReference type="InterPro" id="IPR029787">
    <property type="entry name" value="Nucleotide_cyclase"/>
</dbReference>
<proteinExistence type="predicted"/>
<accession>A0ABS8N457</accession>
<evidence type="ECO:0000259" key="3">
    <source>
        <dbReference type="PROSITE" id="PS50887"/>
    </source>
</evidence>
<comment type="caution">
    <text evidence="4">The sequence shown here is derived from an EMBL/GenBank/DDBJ whole genome shotgun (WGS) entry which is preliminary data.</text>
</comment>
<dbReference type="InterPro" id="IPR000160">
    <property type="entry name" value="GGDEF_dom"/>
</dbReference>
<dbReference type="NCBIfam" id="TIGR00254">
    <property type="entry name" value="GGDEF"/>
    <property type="match status" value="1"/>
</dbReference>
<dbReference type="SMART" id="SM00267">
    <property type="entry name" value="GGDEF"/>
    <property type="match status" value="1"/>
</dbReference>
<gene>
    <name evidence="4" type="ORF">LN736_03610</name>
</gene>
<dbReference type="CDD" id="cd01949">
    <property type="entry name" value="GGDEF"/>
    <property type="match status" value="1"/>
</dbReference>
<dbReference type="EMBL" id="JAJJPB010000002">
    <property type="protein sequence ID" value="MCC9293954.1"/>
    <property type="molecule type" value="Genomic_DNA"/>
</dbReference>
<evidence type="ECO:0000313" key="5">
    <source>
        <dbReference type="Proteomes" id="UP001165422"/>
    </source>
</evidence>
<organism evidence="4 5">
    <name type="scientific">Clostridium aromativorans</name>
    <dbReference type="NCBI Taxonomy" id="2836848"/>
    <lineage>
        <taxon>Bacteria</taxon>
        <taxon>Bacillati</taxon>
        <taxon>Bacillota</taxon>
        <taxon>Clostridia</taxon>
        <taxon>Eubacteriales</taxon>
        <taxon>Clostridiaceae</taxon>
        <taxon>Clostridium</taxon>
    </lineage>
</organism>
<evidence type="ECO:0000259" key="2">
    <source>
        <dbReference type="PROSITE" id="PS50883"/>
    </source>
</evidence>
<dbReference type="RefSeq" id="WP_229980873.1">
    <property type="nucleotide sequence ID" value="NZ_JAJJPB010000002.1"/>
</dbReference>
<dbReference type="Proteomes" id="UP001165422">
    <property type="component" value="Unassembled WGS sequence"/>
</dbReference>
<dbReference type="InterPro" id="IPR001633">
    <property type="entry name" value="EAL_dom"/>
</dbReference>
<dbReference type="SUPFAM" id="SSF141868">
    <property type="entry name" value="EAL domain-like"/>
    <property type="match status" value="1"/>
</dbReference>
<evidence type="ECO:0000313" key="4">
    <source>
        <dbReference type="EMBL" id="MCC9293954.1"/>
    </source>
</evidence>
<dbReference type="PROSITE" id="PS50883">
    <property type="entry name" value="EAL"/>
    <property type="match status" value="1"/>
</dbReference>
<protein>
    <submittedName>
        <fullName evidence="4">EAL domain-containing protein</fullName>
    </submittedName>
</protein>